<dbReference type="GO" id="GO:0015935">
    <property type="term" value="C:small ribosomal subunit"/>
    <property type="evidence" value="ECO:0007669"/>
    <property type="project" value="TreeGrafter"/>
</dbReference>
<evidence type="ECO:0000256" key="5">
    <source>
        <dbReference type="ARBA" id="ARBA00023274"/>
    </source>
</evidence>
<accession>A0A1G2L581</accession>
<evidence type="ECO:0000256" key="6">
    <source>
        <dbReference type="ARBA" id="ARBA00035166"/>
    </source>
</evidence>
<comment type="function">
    <text evidence="7">Located at the top of the head of the 30S subunit, it contacts several helices of the 16S rRNA. In the 70S ribosome it contacts the 23S rRNA (bridge B1a) and protein L5 of the 50S subunit (bridge B1b), connecting the 2 subunits; these bridges are implicated in subunit movement. Contacts the tRNAs in the A and P-sites.</text>
</comment>
<sequence length="128" mass="14660">MRIVGTNIPDNKKVEFALAYIYGVGLPLARKIVKQAQINPDKRAKELLPEEINRIRDIVEKNFKVEGDLRREIMMNIKRLRETGSYRGSRHIRGLPVHGQRTKTNSRTRRGNVRRTMGSGRKPAASPT</sequence>
<dbReference type="PROSITE" id="PS50159">
    <property type="entry name" value="RIBOSOMAL_S13_2"/>
    <property type="match status" value="1"/>
</dbReference>
<dbReference type="GO" id="GO:0003735">
    <property type="term" value="F:structural constituent of ribosome"/>
    <property type="evidence" value="ECO:0007669"/>
    <property type="project" value="InterPro"/>
</dbReference>
<dbReference type="FunFam" id="1.10.8.50:FF:000001">
    <property type="entry name" value="30S ribosomal protein S13"/>
    <property type="match status" value="1"/>
</dbReference>
<dbReference type="InterPro" id="IPR027437">
    <property type="entry name" value="Rbsml_uS13_C"/>
</dbReference>
<keyword evidence="3 7" id="KW-0694">RNA-binding</keyword>
<gene>
    <name evidence="7" type="primary">rpsM</name>
    <name evidence="10" type="ORF">A2934_05650</name>
</gene>
<evidence type="ECO:0000256" key="4">
    <source>
        <dbReference type="ARBA" id="ARBA00022980"/>
    </source>
</evidence>
<name>A0A1G2L581_9BACT</name>
<evidence type="ECO:0000256" key="3">
    <source>
        <dbReference type="ARBA" id="ARBA00022884"/>
    </source>
</evidence>
<dbReference type="HAMAP" id="MF_01315">
    <property type="entry name" value="Ribosomal_uS13"/>
    <property type="match status" value="1"/>
</dbReference>
<evidence type="ECO:0000256" key="2">
    <source>
        <dbReference type="ARBA" id="ARBA00022730"/>
    </source>
</evidence>
<comment type="subunit">
    <text evidence="7">Part of the 30S ribosomal subunit. Forms a loose heterodimer with protein S19. Forms two bridges to the 50S subunit in the 70S ribosome.</text>
</comment>
<dbReference type="InterPro" id="IPR010979">
    <property type="entry name" value="Ribosomal_uS13-like_H2TH"/>
</dbReference>
<keyword evidence="4 7" id="KW-0689">Ribosomal protein</keyword>
<keyword evidence="5 7" id="KW-0687">Ribonucleoprotein</keyword>
<reference evidence="10 11" key="1">
    <citation type="journal article" date="2016" name="Nat. Commun.">
        <title>Thousands of microbial genomes shed light on interconnected biogeochemical processes in an aquifer system.</title>
        <authorList>
            <person name="Anantharaman K."/>
            <person name="Brown C.T."/>
            <person name="Hug L.A."/>
            <person name="Sharon I."/>
            <person name="Castelle C.J."/>
            <person name="Probst A.J."/>
            <person name="Thomas B.C."/>
            <person name="Singh A."/>
            <person name="Wilkins M.J."/>
            <person name="Karaoz U."/>
            <person name="Brodie E.L."/>
            <person name="Williams K.H."/>
            <person name="Hubbard S.S."/>
            <person name="Banfield J.F."/>
        </authorList>
    </citation>
    <scope>NUCLEOTIDE SEQUENCE [LARGE SCALE GENOMIC DNA]</scope>
</reference>
<dbReference type="GO" id="GO:0000049">
    <property type="term" value="F:tRNA binding"/>
    <property type="evidence" value="ECO:0007669"/>
    <property type="project" value="UniProtKB-UniRule"/>
</dbReference>
<evidence type="ECO:0000313" key="10">
    <source>
        <dbReference type="EMBL" id="OHA06684.1"/>
    </source>
</evidence>
<dbReference type="Gene3D" id="4.10.910.10">
    <property type="entry name" value="30s ribosomal protein s13, domain 2"/>
    <property type="match status" value="1"/>
</dbReference>
<evidence type="ECO:0000256" key="1">
    <source>
        <dbReference type="ARBA" id="ARBA00008080"/>
    </source>
</evidence>
<dbReference type="NCBIfam" id="TIGR03631">
    <property type="entry name" value="uS13_bact"/>
    <property type="match status" value="1"/>
</dbReference>
<feature type="compositionally biased region" description="Basic residues" evidence="9">
    <location>
        <begin position="100"/>
        <end position="113"/>
    </location>
</feature>
<feature type="region of interest" description="Disordered" evidence="9">
    <location>
        <begin position="85"/>
        <end position="128"/>
    </location>
</feature>
<keyword evidence="7" id="KW-0820">tRNA-binding</keyword>
<dbReference type="GO" id="GO:0006412">
    <property type="term" value="P:translation"/>
    <property type="evidence" value="ECO:0007669"/>
    <property type="project" value="UniProtKB-UniRule"/>
</dbReference>
<protein>
    <recommendedName>
        <fullName evidence="6 7">Small ribosomal subunit protein uS13</fullName>
    </recommendedName>
</protein>
<dbReference type="PROSITE" id="PS00646">
    <property type="entry name" value="RIBOSOMAL_S13_1"/>
    <property type="match status" value="1"/>
</dbReference>
<comment type="similarity">
    <text evidence="1 7 8">Belongs to the universal ribosomal protein uS13 family.</text>
</comment>
<evidence type="ECO:0000256" key="8">
    <source>
        <dbReference type="RuleBase" id="RU003830"/>
    </source>
</evidence>
<dbReference type="GO" id="GO:0019843">
    <property type="term" value="F:rRNA binding"/>
    <property type="evidence" value="ECO:0007669"/>
    <property type="project" value="UniProtKB-UniRule"/>
</dbReference>
<dbReference type="Proteomes" id="UP000177982">
    <property type="component" value="Unassembled WGS sequence"/>
</dbReference>
<dbReference type="InterPro" id="IPR001892">
    <property type="entry name" value="Ribosomal_uS13"/>
</dbReference>
<dbReference type="EMBL" id="MHQO01000025">
    <property type="protein sequence ID" value="OHA06684.1"/>
    <property type="molecule type" value="Genomic_DNA"/>
</dbReference>
<dbReference type="SUPFAM" id="SSF46946">
    <property type="entry name" value="S13-like H2TH domain"/>
    <property type="match status" value="1"/>
</dbReference>
<evidence type="ECO:0000256" key="7">
    <source>
        <dbReference type="HAMAP-Rule" id="MF_01315"/>
    </source>
</evidence>
<dbReference type="Gene3D" id="1.10.8.50">
    <property type="match status" value="1"/>
</dbReference>
<dbReference type="PANTHER" id="PTHR10871:SF1">
    <property type="entry name" value="SMALL RIBOSOMAL SUBUNIT PROTEIN US13M"/>
    <property type="match status" value="1"/>
</dbReference>
<dbReference type="InterPro" id="IPR018269">
    <property type="entry name" value="Ribosomal_uS13_CS"/>
</dbReference>
<dbReference type="InterPro" id="IPR019980">
    <property type="entry name" value="Ribosomal_uS13_bac-type"/>
</dbReference>
<dbReference type="PANTHER" id="PTHR10871">
    <property type="entry name" value="30S RIBOSOMAL PROTEIN S13/40S RIBOSOMAL PROTEIN S18"/>
    <property type="match status" value="1"/>
</dbReference>
<dbReference type="GO" id="GO:0005829">
    <property type="term" value="C:cytosol"/>
    <property type="evidence" value="ECO:0007669"/>
    <property type="project" value="TreeGrafter"/>
</dbReference>
<proteinExistence type="inferred from homology"/>
<dbReference type="PIRSF" id="PIRSF002134">
    <property type="entry name" value="Ribosomal_S13"/>
    <property type="match status" value="1"/>
</dbReference>
<keyword evidence="2 7" id="KW-0699">rRNA-binding</keyword>
<evidence type="ECO:0000256" key="9">
    <source>
        <dbReference type="SAM" id="MobiDB-lite"/>
    </source>
</evidence>
<dbReference type="AlphaFoldDB" id="A0A1G2L581"/>
<organism evidence="10 11">
    <name type="scientific">Candidatus Sungbacteria bacterium RIFCSPLOWO2_01_FULL_47_10</name>
    <dbReference type="NCBI Taxonomy" id="1802276"/>
    <lineage>
        <taxon>Bacteria</taxon>
        <taxon>Candidatus Sungiibacteriota</taxon>
    </lineage>
</organism>
<comment type="caution">
    <text evidence="10">The sequence shown here is derived from an EMBL/GenBank/DDBJ whole genome shotgun (WGS) entry which is preliminary data.</text>
</comment>
<dbReference type="Pfam" id="PF00416">
    <property type="entry name" value="Ribosomal_S13"/>
    <property type="match status" value="1"/>
</dbReference>
<evidence type="ECO:0000313" key="11">
    <source>
        <dbReference type="Proteomes" id="UP000177982"/>
    </source>
</evidence>